<accession>A0A7J6X660</accession>
<gene>
    <name evidence="1" type="ORF">FRX31_005869</name>
</gene>
<reference evidence="1 2" key="1">
    <citation type="submission" date="2020-06" db="EMBL/GenBank/DDBJ databases">
        <title>Transcriptomic and genomic resources for Thalictrum thalictroides and T. hernandezii: Facilitating candidate gene discovery in an emerging model plant lineage.</title>
        <authorList>
            <person name="Arias T."/>
            <person name="Riano-Pachon D.M."/>
            <person name="Di Stilio V.S."/>
        </authorList>
    </citation>
    <scope>NUCLEOTIDE SEQUENCE [LARGE SCALE GENOMIC DNA]</scope>
    <source>
        <strain evidence="2">cv. WT478/WT964</strain>
        <tissue evidence="1">Leaves</tissue>
    </source>
</reference>
<dbReference type="Proteomes" id="UP000554482">
    <property type="component" value="Unassembled WGS sequence"/>
</dbReference>
<organism evidence="1 2">
    <name type="scientific">Thalictrum thalictroides</name>
    <name type="common">Rue-anemone</name>
    <name type="synonym">Anemone thalictroides</name>
    <dbReference type="NCBI Taxonomy" id="46969"/>
    <lineage>
        <taxon>Eukaryota</taxon>
        <taxon>Viridiplantae</taxon>
        <taxon>Streptophyta</taxon>
        <taxon>Embryophyta</taxon>
        <taxon>Tracheophyta</taxon>
        <taxon>Spermatophyta</taxon>
        <taxon>Magnoliopsida</taxon>
        <taxon>Ranunculales</taxon>
        <taxon>Ranunculaceae</taxon>
        <taxon>Thalictroideae</taxon>
        <taxon>Thalictrum</taxon>
    </lineage>
</organism>
<dbReference type="EMBL" id="JABWDY010005309">
    <property type="protein sequence ID" value="KAF5204547.1"/>
    <property type="molecule type" value="Genomic_DNA"/>
</dbReference>
<protein>
    <submittedName>
        <fullName evidence="1">Uncharacterized protein</fullName>
    </submittedName>
</protein>
<evidence type="ECO:0000313" key="2">
    <source>
        <dbReference type="Proteomes" id="UP000554482"/>
    </source>
</evidence>
<dbReference type="AlphaFoldDB" id="A0A7J6X660"/>
<comment type="caution">
    <text evidence="1">The sequence shown here is derived from an EMBL/GenBank/DDBJ whole genome shotgun (WGS) entry which is preliminary data.</text>
</comment>
<sequence>MKTVKGCEHRVNPKEICVTLGQIQNEDKEAKYDVTLDEISKFVKVTSIGNKTPRHYFFVLRNPKQRLIPDLPTFDKNYPVIVSAIEKDTVYNGEPSKVFSNFFGVGDLDKDYDKDAEIEGLTSP</sequence>
<proteinExistence type="predicted"/>
<name>A0A7J6X660_THATH</name>
<evidence type="ECO:0000313" key="1">
    <source>
        <dbReference type="EMBL" id="KAF5204547.1"/>
    </source>
</evidence>
<keyword evidence="2" id="KW-1185">Reference proteome</keyword>